<dbReference type="Proteomes" id="UP001377567">
    <property type="component" value="Unassembled WGS sequence"/>
</dbReference>
<name>A0AAV5RY66_MAUHU</name>
<protein>
    <recommendedName>
        <fullName evidence="4">GDP/GTP exchange factor Sec2 N-terminal domain-containing protein</fullName>
    </recommendedName>
</protein>
<evidence type="ECO:0000259" key="4">
    <source>
        <dbReference type="Pfam" id="PF06428"/>
    </source>
</evidence>
<evidence type="ECO:0000256" key="3">
    <source>
        <dbReference type="SAM" id="MobiDB-lite"/>
    </source>
</evidence>
<accession>A0AAV5RY66</accession>
<dbReference type="Gene3D" id="6.10.140.910">
    <property type="match status" value="1"/>
</dbReference>
<sequence>MTEVSEETQRIREQVTSLSTQLIESIERQSQLEEKLNQAGRVINSNKDSVAKLATLQQDHDALKAELTTKKNKIEELSTSLQSETKLRTDAEAEVEKLSHEVEDLTATLFDEANNMVADARKETHNTEVRNTKLIEQLKDKDNMLETMTLQLKNLKKVLQDIEKESSTNRSSRYSVVLNESDNGSGKSLNRVSTAGSLQPKEQENVILYSPNVTAIRYDLSLFNEFLKFIAVLPYCKSIRESASESKLLRRLVNDEIQPVLRIDNAPGIGWLAKKSLLQQMIDGLVVLEPLSGVNETYQMGYRTASGTTPQLNKADPNGKESHLFNYPANSPPVAVHGPCALCGENRDDILEHARMHVLKVQSKAEDGTLSVTNSYSLCFCCVNKVRQTCQVFAFLRTLKLGTWHLERVTLKNIEKGDWSKVGNVKKVGKPPGALDKKSKRMSFMEGLGMAPQKSAPQMETSEAVIERAGFPTTNIQRAWLHLCQLRSMLFWSHIGVWATDDSVSGKIGPVIKSKDDEVSEPQTPSEQNDWKPASSEVSLDSHHDVDAGDDEFDFESKSDLGDESEKDAAGEEKSIPTVAENANIEDANDETFTREDTDKPAETETTNEKSVQNPDTTEDSATADSTAEDEDVKPTEKVKSVEPHSTEEKVESDEQSIDILNDYGENEHSKEGTVSSSNDDFDDAKDEIGETK</sequence>
<evidence type="ECO:0000313" key="6">
    <source>
        <dbReference type="Proteomes" id="UP001377567"/>
    </source>
</evidence>
<dbReference type="GO" id="GO:0005085">
    <property type="term" value="F:guanyl-nucleotide exchange factor activity"/>
    <property type="evidence" value="ECO:0007669"/>
    <property type="project" value="InterPro"/>
</dbReference>
<feature type="coiled-coil region" evidence="2">
    <location>
        <begin position="46"/>
        <end position="108"/>
    </location>
</feature>
<dbReference type="Pfam" id="PF06428">
    <property type="entry name" value="Sec2p"/>
    <property type="match status" value="1"/>
</dbReference>
<dbReference type="GO" id="GO:0006887">
    <property type="term" value="P:exocytosis"/>
    <property type="evidence" value="ECO:0007669"/>
    <property type="project" value="TreeGrafter"/>
</dbReference>
<dbReference type="AlphaFoldDB" id="A0AAV5RY66"/>
<dbReference type="InterPro" id="IPR009449">
    <property type="entry name" value="Sec2_N"/>
</dbReference>
<evidence type="ECO:0000256" key="2">
    <source>
        <dbReference type="SAM" id="Coils"/>
    </source>
</evidence>
<evidence type="ECO:0000256" key="1">
    <source>
        <dbReference type="ARBA" id="ARBA00023054"/>
    </source>
</evidence>
<dbReference type="CDD" id="cd21044">
    <property type="entry name" value="Rab11BD_RAB3IP_like"/>
    <property type="match status" value="1"/>
</dbReference>
<keyword evidence="6" id="KW-1185">Reference proteome</keyword>
<feature type="region of interest" description="Disordered" evidence="3">
    <location>
        <begin position="178"/>
        <end position="197"/>
    </location>
</feature>
<feature type="coiled-coil region" evidence="2">
    <location>
        <begin position="138"/>
        <end position="165"/>
    </location>
</feature>
<feature type="region of interest" description="Disordered" evidence="3">
    <location>
        <begin position="514"/>
        <end position="693"/>
    </location>
</feature>
<reference evidence="5 6" key="1">
    <citation type="journal article" date="2023" name="Elife">
        <title>Identification of key yeast species and microbe-microbe interactions impacting larval growth of Drosophila in the wild.</title>
        <authorList>
            <person name="Mure A."/>
            <person name="Sugiura Y."/>
            <person name="Maeda R."/>
            <person name="Honda K."/>
            <person name="Sakurai N."/>
            <person name="Takahashi Y."/>
            <person name="Watada M."/>
            <person name="Katoh T."/>
            <person name="Gotoh A."/>
            <person name="Gotoh Y."/>
            <person name="Taniguchi I."/>
            <person name="Nakamura K."/>
            <person name="Hayashi T."/>
            <person name="Katayama T."/>
            <person name="Uemura T."/>
            <person name="Hattori Y."/>
        </authorList>
    </citation>
    <scope>NUCLEOTIDE SEQUENCE [LARGE SCALE GENOMIC DNA]</scope>
    <source>
        <strain evidence="5 6">KH-74</strain>
    </source>
</reference>
<feature type="domain" description="GDP/GTP exchange factor Sec2 N-terminal" evidence="4">
    <location>
        <begin position="29"/>
        <end position="163"/>
    </location>
</feature>
<feature type="compositionally biased region" description="Basic and acidic residues" evidence="3">
    <location>
        <begin position="592"/>
        <end position="603"/>
    </location>
</feature>
<proteinExistence type="predicted"/>
<dbReference type="InterPro" id="IPR040351">
    <property type="entry name" value="RAB3IL/RAB3IP/Sec2"/>
</dbReference>
<dbReference type="PANTHER" id="PTHR14430:SF0">
    <property type="entry name" value="SEC2P DOMAIN-CONTAINING PROTEIN"/>
    <property type="match status" value="1"/>
</dbReference>
<dbReference type="EMBL" id="BTGD01000008">
    <property type="protein sequence ID" value="GMM56375.1"/>
    <property type="molecule type" value="Genomic_DNA"/>
</dbReference>
<dbReference type="Pfam" id="PF25555">
    <property type="entry name" value="RAB3A-like_C"/>
    <property type="match status" value="1"/>
</dbReference>
<keyword evidence="1 2" id="KW-0175">Coiled coil</keyword>
<comment type="caution">
    <text evidence="5">The sequence shown here is derived from an EMBL/GenBank/DDBJ whole genome shotgun (WGS) entry which is preliminary data.</text>
</comment>
<dbReference type="GO" id="GO:0070319">
    <property type="term" value="C:Golgi to plasma membrane transport vesicle"/>
    <property type="evidence" value="ECO:0007669"/>
    <property type="project" value="TreeGrafter"/>
</dbReference>
<feature type="compositionally biased region" description="Basic and acidic residues" evidence="3">
    <location>
        <begin position="633"/>
        <end position="650"/>
    </location>
</feature>
<dbReference type="SUPFAM" id="SSF144284">
    <property type="entry name" value="Sec2 N-terminal region"/>
    <property type="match status" value="1"/>
</dbReference>
<dbReference type="PANTHER" id="PTHR14430">
    <property type="entry name" value="RABIN3-RELATED"/>
    <property type="match status" value="1"/>
</dbReference>
<gene>
    <name evidence="5" type="ORF">DAKH74_029910</name>
</gene>
<dbReference type="GO" id="GO:0051286">
    <property type="term" value="C:cell tip"/>
    <property type="evidence" value="ECO:0007669"/>
    <property type="project" value="TreeGrafter"/>
</dbReference>
<evidence type="ECO:0000313" key="5">
    <source>
        <dbReference type="EMBL" id="GMM56375.1"/>
    </source>
</evidence>
<organism evidence="5 6">
    <name type="scientific">Maudiozyma humilis</name>
    <name type="common">Sour dough yeast</name>
    <name type="synonym">Kazachstania humilis</name>
    <dbReference type="NCBI Taxonomy" id="51915"/>
    <lineage>
        <taxon>Eukaryota</taxon>
        <taxon>Fungi</taxon>
        <taxon>Dikarya</taxon>
        <taxon>Ascomycota</taxon>
        <taxon>Saccharomycotina</taxon>
        <taxon>Saccharomycetes</taxon>
        <taxon>Saccharomycetales</taxon>
        <taxon>Saccharomycetaceae</taxon>
        <taxon>Maudiozyma</taxon>
    </lineage>
</organism>